<dbReference type="OrthoDB" id="2305901at2759"/>
<accession>A0A1Y1ZMH2</accession>
<evidence type="ECO:0000313" key="2">
    <source>
        <dbReference type="Proteomes" id="UP000193144"/>
    </source>
</evidence>
<dbReference type="GO" id="GO:0031146">
    <property type="term" value="P:SCF-dependent proteasomal ubiquitin-dependent protein catabolic process"/>
    <property type="evidence" value="ECO:0007669"/>
    <property type="project" value="TreeGrafter"/>
</dbReference>
<organism evidence="1 2">
    <name type="scientific">Clohesyomyces aquaticus</name>
    <dbReference type="NCBI Taxonomy" id="1231657"/>
    <lineage>
        <taxon>Eukaryota</taxon>
        <taxon>Fungi</taxon>
        <taxon>Dikarya</taxon>
        <taxon>Ascomycota</taxon>
        <taxon>Pezizomycotina</taxon>
        <taxon>Dothideomycetes</taxon>
        <taxon>Pleosporomycetidae</taxon>
        <taxon>Pleosporales</taxon>
        <taxon>Lindgomycetaceae</taxon>
        <taxon>Clohesyomyces</taxon>
    </lineage>
</organism>
<dbReference type="GO" id="GO:0019005">
    <property type="term" value="C:SCF ubiquitin ligase complex"/>
    <property type="evidence" value="ECO:0007669"/>
    <property type="project" value="TreeGrafter"/>
</dbReference>
<dbReference type="Proteomes" id="UP000193144">
    <property type="component" value="Unassembled WGS sequence"/>
</dbReference>
<evidence type="ECO:0000313" key="1">
    <source>
        <dbReference type="EMBL" id="ORY11452.1"/>
    </source>
</evidence>
<protein>
    <recommendedName>
        <fullName evidence="3">F-box domain-containing protein</fullName>
    </recommendedName>
</protein>
<dbReference type="PANTHER" id="PTHR13318">
    <property type="entry name" value="PARTNER OF PAIRED, ISOFORM B-RELATED"/>
    <property type="match status" value="1"/>
</dbReference>
<dbReference type="EMBL" id="MCFA01000061">
    <property type="protein sequence ID" value="ORY11452.1"/>
    <property type="molecule type" value="Genomic_DNA"/>
</dbReference>
<dbReference type="Gene3D" id="3.80.10.10">
    <property type="entry name" value="Ribonuclease Inhibitor"/>
    <property type="match status" value="1"/>
</dbReference>
<keyword evidence="2" id="KW-1185">Reference proteome</keyword>
<dbReference type="SUPFAM" id="SSF52047">
    <property type="entry name" value="RNI-like"/>
    <property type="match status" value="1"/>
</dbReference>
<dbReference type="InterPro" id="IPR032675">
    <property type="entry name" value="LRR_dom_sf"/>
</dbReference>
<dbReference type="AlphaFoldDB" id="A0A1Y1ZMH2"/>
<evidence type="ECO:0008006" key="3">
    <source>
        <dbReference type="Google" id="ProtNLM"/>
    </source>
</evidence>
<name>A0A1Y1ZMH2_9PLEO</name>
<comment type="caution">
    <text evidence="1">The sequence shown here is derived from an EMBL/GenBank/DDBJ whole genome shotgun (WGS) entry which is preliminary data.</text>
</comment>
<gene>
    <name evidence="1" type="ORF">BCR34DRAFT_484150</name>
</gene>
<reference evidence="1 2" key="1">
    <citation type="submission" date="2016-07" db="EMBL/GenBank/DDBJ databases">
        <title>Pervasive Adenine N6-methylation of Active Genes in Fungi.</title>
        <authorList>
            <consortium name="DOE Joint Genome Institute"/>
            <person name="Mondo S.J."/>
            <person name="Dannebaum R.O."/>
            <person name="Kuo R.C."/>
            <person name="Labutti K."/>
            <person name="Haridas S."/>
            <person name="Kuo A."/>
            <person name="Salamov A."/>
            <person name="Ahrendt S.R."/>
            <person name="Lipzen A."/>
            <person name="Sullivan W."/>
            <person name="Andreopoulos W.B."/>
            <person name="Clum A."/>
            <person name="Lindquist E."/>
            <person name="Daum C."/>
            <person name="Ramamoorthy G.K."/>
            <person name="Gryganskyi A."/>
            <person name="Culley D."/>
            <person name="Magnuson J.K."/>
            <person name="James T.Y."/>
            <person name="O'Malley M.A."/>
            <person name="Stajich J.E."/>
            <person name="Spatafora J.W."/>
            <person name="Visel A."/>
            <person name="Grigoriev I.V."/>
        </authorList>
    </citation>
    <scope>NUCLEOTIDE SEQUENCE [LARGE SCALE GENOMIC DNA]</scope>
    <source>
        <strain evidence="1 2">CBS 115471</strain>
    </source>
</reference>
<proteinExistence type="predicted"/>
<sequence length="677" mass="74905">MAATSALANRHIVSTILHQLSDMKYKVRRQFGPDQPVEFLEFRPTLVPAILVNRLWADEGTSILWKRYPHLPALSDMDQARRQYYANKVQQIFSTSPPPGHPATLEYQDDLRWPNLESLELEVDFFRHGAHFLPMLHPGLEHLELSRAQGGGSEHFAEVVLSSVFAHCTNLQSIKFGPGVISNEDPMHVSVLYDYLDSVPSLKSVELKGTNFIDQDALFTRLTQRTGLKSLEISLDPGLSLLPKLQGPSAFSSPFSSLKRLIIMCYPEVALALPVHLTCIEELQLDICRIPDTPAQENDPRIFEDLIATISSCTQLRMVKIAVGAMTVNFPSHLSFPTLSGASLVGLASSCPNLEDVNLLAMEPSAVDGAAITSKHFDMFCWNLPRLRNLSLKLRPTTSMALETTALQSLGRHCRDLELVRLKLPFRLPSLPVPSHIPEISIDGGSAGNTPTGGEHLESPFNVTKSTKEQQCESATTEHMAQSNASVDTTAPLFPHLTHLAISRPDNILATVSESFDTSSASCGAAPSEDLDPDLEADLVRSWAHPLLAHFPKIEILEAWGDYSGQDNESLNYFLPTEEILASTWEFLSGAEQDLWDEDEEGVESWETYDESGEDWDTASYVDSLISSEGVVAKMLNMEEEEEGQITPGRTMDGLGYFQTESVRSEKPATDEVHIRG</sequence>
<dbReference type="PANTHER" id="PTHR13318:SF190">
    <property type="entry name" value="PARTNER OF PAIRED, ISOFORM B"/>
    <property type="match status" value="1"/>
</dbReference>